<protein>
    <submittedName>
        <fullName evidence="1">Uncharacterized protein</fullName>
    </submittedName>
</protein>
<evidence type="ECO:0000313" key="2">
    <source>
        <dbReference type="Proteomes" id="UP001054837"/>
    </source>
</evidence>
<sequence>IKVAPRKVTGPIVDFPLSVTRIESTTGSTPAKVRPWFQLGSGRRNLTYAERFLPRQALV</sequence>
<accession>A0AAV4RML2</accession>
<keyword evidence="2" id="KW-1185">Reference proteome</keyword>
<dbReference type="EMBL" id="BPLQ01006505">
    <property type="protein sequence ID" value="GIY22954.1"/>
    <property type="molecule type" value="Genomic_DNA"/>
</dbReference>
<dbReference type="AlphaFoldDB" id="A0AAV4RML2"/>
<evidence type="ECO:0000313" key="1">
    <source>
        <dbReference type="EMBL" id="GIY22954.1"/>
    </source>
</evidence>
<dbReference type="Proteomes" id="UP001054837">
    <property type="component" value="Unassembled WGS sequence"/>
</dbReference>
<gene>
    <name evidence="1" type="ORF">CDAR_508401</name>
</gene>
<feature type="non-terminal residue" evidence="1">
    <location>
        <position position="1"/>
    </location>
</feature>
<comment type="caution">
    <text evidence="1">The sequence shown here is derived from an EMBL/GenBank/DDBJ whole genome shotgun (WGS) entry which is preliminary data.</text>
</comment>
<organism evidence="1 2">
    <name type="scientific">Caerostris darwini</name>
    <dbReference type="NCBI Taxonomy" id="1538125"/>
    <lineage>
        <taxon>Eukaryota</taxon>
        <taxon>Metazoa</taxon>
        <taxon>Ecdysozoa</taxon>
        <taxon>Arthropoda</taxon>
        <taxon>Chelicerata</taxon>
        <taxon>Arachnida</taxon>
        <taxon>Araneae</taxon>
        <taxon>Araneomorphae</taxon>
        <taxon>Entelegynae</taxon>
        <taxon>Araneoidea</taxon>
        <taxon>Araneidae</taxon>
        <taxon>Caerostris</taxon>
    </lineage>
</organism>
<name>A0AAV4RML2_9ARAC</name>
<reference evidence="1 2" key="1">
    <citation type="submission" date="2021-06" db="EMBL/GenBank/DDBJ databases">
        <title>Caerostris darwini draft genome.</title>
        <authorList>
            <person name="Kono N."/>
            <person name="Arakawa K."/>
        </authorList>
    </citation>
    <scope>NUCLEOTIDE SEQUENCE [LARGE SCALE GENOMIC DNA]</scope>
</reference>
<proteinExistence type="predicted"/>